<dbReference type="eggNOG" id="ENOG502Z879">
    <property type="taxonomic scope" value="Bacteria"/>
</dbReference>
<proteinExistence type="predicted"/>
<dbReference type="Proteomes" id="UP000010366">
    <property type="component" value="Chromosome"/>
</dbReference>
<feature type="domain" description="ATP-grasp" evidence="1">
    <location>
        <begin position="126"/>
        <end position="257"/>
    </location>
</feature>
<evidence type="ECO:0000313" key="3">
    <source>
        <dbReference type="Proteomes" id="UP000010366"/>
    </source>
</evidence>
<dbReference type="AlphaFoldDB" id="K9UGY0"/>
<reference evidence="2 3" key="1">
    <citation type="submission" date="2012-05" db="EMBL/GenBank/DDBJ databases">
        <title>Finished chromosome of genome of Chamaesiphon sp. PCC 6605.</title>
        <authorList>
            <consortium name="US DOE Joint Genome Institute"/>
            <person name="Gugger M."/>
            <person name="Coursin T."/>
            <person name="Rippka R."/>
            <person name="Tandeau De Marsac N."/>
            <person name="Huntemann M."/>
            <person name="Wei C.-L."/>
            <person name="Han J."/>
            <person name="Detter J.C."/>
            <person name="Han C."/>
            <person name="Tapia R."/>
            <person name="Chen A."/>
            <person name="Kyrpides N."/>
            <person name="Mavromatis K."/>
            <person name="Markowitz V."/>
            <person name="Szeto E."/>
            <person name="Ivanova N."/>
            <person name="Pagani I."/>
            <person name="Pati A."/>
            <person name="Goodwin L."/>
            <person name="Nordberg H.P."/>
            <person name="Cantor M.N."/>
            <person name="Hua S.X."/>
            <person name="Woyke T."/>
            <person name="Kerfeld C.A."/>
        </authorList>
    </citation>
    <scope>NUCLEOTIDE SEQUENCE [LARGE SCALE GENOMIC DNA]</scope>
    <source>
        <strain evidence="3">ATCC 27169 / PCC 6605</strain>
    </source>
</reference>
<dbReference type="EMBL" id="CP003600">
    <property type="protein sequence ID" value="AFY94070.1"/>
    <property type="molecule type" value="Genomic_DNA"/>
</dbReference>
<evidence type="ECO:0000259" key="1">
    <source>
        <dbReference type="Pfam" id="PF14243"/>
    </source>
</evidence>
<dbReference type="Pfam" id="PF14243">
    <property type="entry name" value="R2K_3"/>
    <property type="match status" value="1"/>
</dbReference>
<dbReference type="STRING" id="1173020.Cha6605_3041"/>
<dbReference type="InterPro" id="IPR025643">
    <property type="entry name" value="R2K_3"/>
</dbReference>
<dbReference type="RefSeq" id="WP_015160213.1">
    <property type="nucleotide sequence ID" value="NC_019697.1"/>
</dbReference>
<gene>
    <name evidence="2" type="ORF">Cha6605_3041</name>
</gene>
<accession>K9UGY0</accession>
<protein>
    <recommendedName>
        <fullName evidence="1">ATP-grasp domain-containing protein</fullName>
    </recommendedName>
</protein>
<evidence type="ECO:0000313" key="2">
    <source>
        <dbReference type="EMBL" id="AFY94070.1"/>
    </source>
</evidence>
<keyword evidence="3" id="KW-1185">Reference proteome</keyword>
<organism evidence="2 3">
    <name type="scientific">Chamaesiphon minutus (strain ATCC 27169 / PCC 6605)</name>
    <dbReference type="NCBI Taxonomy" id="1173020"/>
    <lineage>
        <taxon>Bacteria</taxon>
        <taxon>Bacillati</taxon>
        <taxon>Cyanobacteriota</taxon>
        <taxon>Cyanophyceae</taxon>
        <taxon>Gomontiellales</taxon>
        <taxon>Chamaesiphonaceae</taxon>
        <taxon>Chamaesiphon</taxon>
    </lineage>
</organism>
<dbReference type="KEGG" id="cmp:Cha6605_3041"/>
<name>K9UGY0_CHAP6</name>
<sequence>MRFLFPSDYFKPKRVDPTYAEQFALFDDRGCATSVISLENLSLDSSTIYPRSNPGERLIYRGWMLAPDDYSILVKAVRNTGAQMWIDRDEYLRTHYLPNWYPLLGDLTPETHCFDVDDRLESKLTELGWSQFFVKDYVKSLKTSTGSIINSPSAINSLIADMQKFRGTIEGGICVRKVEDFITETERRYFVINGRVFAASPDLEIPKIVTECARRIDSKFFSIDCIARRDGRIRIVEIGDGQVSGLVGWTVDRFANLWTEFTID</sequence>
<dbReference type="HOGENOM" id="CLU_040789_0_0_3"/>
<dbReference type="OrthoDB" id="5355744at2"/>